<proteinExistence type="predicted"/>
<reference evidence="2" key="1">
    <citation type="submission" date="2021-01" db="EMBL/GenBank/DDBJ databases">
        <authorList>
            <consortium name="Genoscope - CEA"/>
            <person name="William W."/>
        </authorList>
    </citation>
    <scope>NUCLEOTIDE SEQUENCE</scope>
</reference>
<name>A0A8S1QM30_PARPR</name>
<dbReference type="Proteomes" id="UP000688137">
    <property type="component" value="Unassembled WGS sequence"/>
</dbReference>
<protein>
    <submittedName>
        <fullName evidence="2">Uncharacterized protein</fullName>
    </submittedName>
</protein>
<feature type="coiled-coil region" evidence="1">
    <location>
        <begin position="103"/>
        <end position="138"/>
    </location>
</feature>
<organism evidence="2 3">
    <name type="scientific">Paramecium primaurelia</name>
    <dbReference type="NCBI Taxonomy" id="5886"/>
    <lineage>
        <taxon>Eukaryota</taxon>
        <taxon>Sar</taxon>
        <taxon>Alveolata</taxon>
        <taxon>Ciliophora</taxon>
        <taxon>Intramacronucleata</taxon>
        <taxon>Oligohymenophorea</taxon>
        <taxon>Peniculida</taxon>
        <taxon>Parameciidae</taxon>
        <taxon>Paramecium</taxon>
    </lineage>
</organism>
<dbReference type="AlphaFoldDB" id="A0A8S1QM30"/>
<keyword evidence="3" id="KW-1185">Reference proteome</keyword>
<sequence length="313" mass="36862">MRYFYLSSLLKDPISLKVGCNSNFPLHHPKRDLFNQFLVNNVLKGYGFFHKQLQQQKILDFIIAQEDLSVICRSLIIFQKQIGIGKLKLRQKFLFMGRSMNLLDEKQVQRSNLNLQIKKDQSQQLQIQNQIIEDLQDKNVREWILMILEKDKDSLTLDRSTLETVNLIAPLIPSFDQKVDQSTNPIAVSRKQEISPIYSNQLQKIWRQLILFFVKAKLRFCMDLCWIGNQMISTYVRIQLSKTRGIAYKNQCNPKSREPMDLQFFLLRRLLNLVKSNVKQESIKEEKGIEKKLEEIGDSIRMCFNQFSSKILN</sequence>
<keyword evidence="1" id="KW-0175">Coiled coil</keyword>
<evidence type="ECO:0000256" key="1">
    <source>
        <dbReference type="SAM" id="Coils"/>
    </source>
</evidence>
<evidence type="ECO:0000313" key="2">
    <source>
        <dbReference type="EMBL" id="CAD8116763.1"/>
    </source>
</evidence>
<dbReference type="EMBL" id="CAJJDM010000189">
    <property type="protein sequence ID" value="CAD8116763.1"/>
    <property type="molecule type" value="Genomic_DNA"/>
</dbReference>
<accession>A0A8S1QM30</accession>
<comment type="caution">
    <text evidence="2">The sequence shown here is derived from an EMBL/GenBank/DDBJ whole genome shotgun (WGS) entry which is preliminary data.</text>
</comment>
<evidence type="ECO:0000313" key="3">
    <source>
        <dbReference type="Proteomes" id="UP000688137"/>
    </source>
</evidence>
<gene>
    <name evidence="2" type="ORF">PPRIM_AZ9-3.1.T1800015</name>
</gene>